<dbReference type="Gene3D" id="3.90.230.10">
    <property type="entry name" value="Creatinase/methionine aminopeptidase superfamily"/>
    <property type="match status" value="1"/>
</dbReference>
<dbReference type="EMBL" id="NWQG01000049">
    <property type="protein sequence ID" value="PDQ21286.1"/>
    <property type="molecule type" value="Genomic_DNA"/>
</dbReference>
<sequence length="455" mass="49296">MTISLTSVRLPDFGSPGEKPDIPVETYDARARAAYDKAGCDWLAIYADREHFGNIAFLSGFEPRFEEAFLLLGPNNKRVLVTGNECESYAPLARLPGMSVLLAQTLSLMAQDRSRFPRFSDRLGDAGIKAGDTVGLAGWKYLEPFEDDAVETAYFVPAVYVQAFQRAVGASGGLRDATHVLMHPENGIAVTIDADQIAAFEWAASRSSSAMWRIVSGVREGDSEFDAVSRMGYAGDPLNVHTMFASASKGEPVIGLRSATGRKLGRGDGVTTAIGHWGGLSSRAGLLDRANDEFLAIAKGYFQGLISWYETAALGVEGGAIHEAVTSTLAKAKLKPALNPGHLGGYEEWTHSPIRPGSGDRIRSGMLFQVDIIPTPIADGWALNCEDAVALADEALRAELETKHPAVFKRMAARRDFMKDKLGVELRPDILPLSSTPLYFAPFWLASDNVLVRDR</sequence>
<keyword evidence="2" id="KW-1185">Reference proteome</keyword>
<gene>
    <name evidence="1" type="ORF">CN311_09845</name>
</gene>
<dbReference type="RefSeq" id="WP_097573207.1">
    <property type="nucleotide sequence ID" value="NZ_NWQG01000049.1"/>
</dbReference>
<keyword evidence="1" id="KW-0378">Hydrolase</keyword>
<dbReference type="GO" id="GO:0004177">
    <property type="term" value="F:aminopeptidase activity"/>
    <property type="evidence" value="ECO:0007669"/>
    <property type="project" value="UniProtKB-KW"/>
</dbReference>
<organism evidence="1 2">
    <name type="scientific">Mesorhizobium sanjuanii</name>
    <dbReference type="NCBI Taxonomy" id="2037900"/>
    <lineage>
        <taxon>Bacteria</taxon>
        <taxon>Pseudomonadati</taxon>
        <taxon>Pseudomonadota</taxon>
        <taxon>Alphaproteobacteria</taxon>
        <taxon>Hyphomicrobiales</taxon>
        <taxon>Phyllobacteriaceae</taxon>
        <taxon>Mesorhizobium</taxon>
    </lineage>
</organism>
<name>A0A2A6FHY8_9HYPH</name>
<evidence type="ECO:0000313" key="2">
    <source>
        <dbReference type="Proteomes" id="UP000219182"/>
    </source>
</evidence>
<accession>A0A2A6FHY8</accession>
<comment type="caution">
    <text evidence="1">The sequence shown here is derived from an EMBL/GenBank/DDBJ whole genome shotgun (WGS) entry which is preliminary data.</text>
</comment>
<dbReference type="SUPFAM" id="SSF55920">
    <property type="entry name" value="Creatinase/aminopeptidase"/>
    <property type="match status" value="1"/>
</dbReference>
<keyword evidence="1" id="KW-0031">Aminopeptidase</keyword>
<protein>
    <submittedName>
        <fullName evidence="1">Xaa-Pro aminopeptidase</fullName>
    </submittedName>
</protein>
<dbReference type="AlphaFoldDB" id="A0A2A6FHY8"/>
<evidence type="ECO:0000313" key="1">
    <source>
        <dbReference type="EMBL" id="PDQ21286.1"/>
    </source>
</evidence>
<dbReference type="Proteomes" id="UP000219182">
    <property type="component" value="Unassembled WGS sequence"/>
</dbReference>
<reference evidence="1 2" key="1">
    <citation type="submission" date="2017-09" db="EMBL/GenBank/DDBJ databases">
        <title>Mesorhizobum sanjuanii sp. nov. isolated from nodules of Lotus tenuis in saline-alkaline lowlands of Flooding Pampa.</title>
        <authorList>
            <person name="Sannazzaro A.I."/>
            <person name="Torres Tejerizo G.A."/>
            <person name="Fontana F."/>
            <person name="Cumpa Velazquez L.M."/>
            <person name="Hansen L."/>
            <person name="Pistorio M."/>
            <person name="Estrella M.J."/>
        </authorList>
    </citation>
    <scope>NUCLEOTIDE SEQUENCE [LARGE SCALE GENOMIC DNA]</scope>
    <source>
        <strain evidence="1 2">BSA136</strain>
    </source>
</reference>
<proteinExistence type="predicted"/>
<keyword evidence="1" id="KW-0645">Protease</keyword>
<dbReference type="InterPro" id="IPR036005">
    <property type="entry name" value="Creatinase/aminopeptidase-like"/>
</dbReference>